<accession>A0ABQ4F442</accession>
<comment type="caution">
    <text evidence="1">The sequence shown here is derived from an EMBL/GenBank/DDBJ whole genome shotgun (WGS) entry which is preliminary data.</text>
</comment>
<reference evidence="1 2" key="1">
    <citation type="submission" date="2021-01" db="EMBL/GenBank/DDBJ databases">
        <title>Whole genome shotgun sequence of Plantactinospora mayteni NBRC 109088.</title>
        <authorList>
            <person name="Komaki H."/>
            <person name="Tamura T."/>
        </authorList>
    </citation>
    <scope>NUCLEOTIDE SEQUENCE [LARGE SCALE GENOMIC DNA]</scope>
    <source>
        <strain evidence="1 2">NBRC 109088</strain>
    </source>
</reference>
<protein>
    <submittedName>
        <fullName evidence="1">Uncharacterized protein</fullName>
    </submittedName>
</protein>
<dbReference type="EMBL" id="BONX01000080">
    <property type="protein sequence ID" value="GIH01679.1"/>
    <property type="molecule type" value="Genomic_DNA"/>
</dbReference>
<gene>
    <name evidence="1" type="ORF">Pma05_82510</name>
</gene>
<evidence type="ECO:0000313" key="2">
    <source>
        <dbReference type="Proteomes" id="UP000621500"/>
    </source>
</evidence>
<evidence type="ECO:0000313" key="1">
    <source>
        <dbReference type="EMBL" id="GIH01679.1"/>
    </source>
</evidence>
<name>A0ABQ4F442_9ACTN</name>
<dbReference type="RefSeq" id="WP_239314162.1">
    <property type="nucleotide sequence ID" value="NZ_BAAAZQ010000046.1"/>
</dbReference>
<keyword evidence="2" id="KW-1185">Reference proteome</keyword>
<organism evidence="1 2">
    <name type="scientific">Plantactinospora mayteni</name>
    <dbReference type="NCBI Taxonomy" id="566021"/>
    <lineage>
        <taxon>Bacteria</taxon>
        <taxon>Bacillati</taxon>
        <taxon>Actinomycetota</taxon>
        <taxon>Actinomycetes</taxon>
        <taxon>Micromonosporales</taxon>
        <taxon>Micromonosporaceae</taxon>
        <taxon>Plantactinospora</taxon>
    </lineage>
</organism>
<proteinExistence type="predicted"/>
<sequence>MDRRNPATEPAVSRRGETLLNDIEYRFRLMGQGPSPLSVDGRSLGQGLPRRRIALPELSAILMHPSCGYTARDTAWRLLVQRARTGDPAWRTGAGRS</sequence>
<dbReference type="Proteomes" id="UP000621500">
    <property type="component" value="Unassembled WGS sequence"/>
</dbReference>